<dbReference type="SUPFAM" id="SSF47954">
    <property type="entry name" value="Cyclin-like"/>
    <property type="match status" value="2"/>
</dbReference>
<dbReference type="SMART" id="SM01332">
    <property type="entry name" value="Cyclin_C"/>
    <property type="match status" value="1"/>
</dbReference>
<keyword evidence="2 4" id="KW-0195">Cyclin</keyword>
<dbReference type="Gene3D" id="1.10.472.10">
    <property type="entry name" value="Cyclin-like"/>
    <property type="match status" value="2"/>
</dbReference>
<gene>
    <name evidence="8" type="ORF">TrVE_jg2818</name>
</gene>
<evidence type="ECO:0000313" key="8">
    <source>
        <dbReference type="EMBL" id="GMH87744.1"/>
    </source>
</evidence>
<dbReference type="InterPro" id="IPR036915">
    <property type="entry name" value="Cyclin-like_sf"/>
</dbReference>
<reference evidence="9" key="1">
    <citation type="journal article" date="2023" name="Commun. Biol.">
        <title>Genome analysis of Parmales, the sister group of diatoms, reveals the evolutionary specialization of diatoms from phago-mixotrophs to photoautotrophs.</title>
        <authorList>
            <person name="Ban H."/>
            <person name="Sato S."/>
            <person name="Yoshikawa S."/>
            <person name="Yamada K."/>
            <person name="Nakamura Y."/>
            <person name="Ichinomiya M."/>
            <person name="Sato N."/>
            <person name="Blanc-Mathieu R."/>
            <person name="Endo H."/>
            <person name="Kuwata A."/>
            <person name="Ogata H."/>
        </authorList>
    </citation>
    <scope>NUCLEOTIDE SEQUENCE [LARGE SCALE GENOMIC DNA]</scope>
    <source>
        <strain evidence="9">NIES 3699</strain>
    </source>
</reference>
<accession>A0A9W7BIU4</accession>
<comment type="caution">
    <text evidence="8">The sequence shown here is derived from an EMBL/GenBank/DDBJ whole genome shotgun (WGS) entry which is preliminary data.</text>
</comment>
<dbReference type="FunFam" id="1.10.472.10:FF:000001">
    <property type="entry name" value="G2/mitotic-specific cyclin"/>
    <property type="match status" value="1"/>
</dbReference>
<evidence type="ECO:0000256" key="4">
    <source>
        <dbReference type="RuleBase" id="RU000383"/>
    </source>
</evidence>
<keyword evidence="3" id="KW-0131">Cell cycle</keyword>
<dbReference type="Pfam" id="PF00134">
    <property type="entry name" value="Cyclin_N"/>
    <property type="match status" value="1"/>
</dbReference>
<feature type="compositionally biased region" description="Basic residues" evidence="5">
    <location>
        <begin position="1"/>
        <end position="12"/>
    </location>
</feature>
<dbReference type="PANTHER" id="PTHR10177">
    <property type="entry name" value="CYCLINS"/>
    <property type="match status" value="1"/>
</dbReference>
<dbReference type="EMBL" id="BRXX01000075">
    <property type="protein sequence ID" value="GMH87744.1"/>
    <property type="molecule type" value="Genomic_DNA"/>
</dbReference>
<evidence type="ECO:0000256" key="1">
    <source>
        <dbReference type="ARBA" id="ARBA00022618"/>
    </source>
</evidence>
<dbReference type="InterPro" id="IPR013763">
    <property type="entry name" value="Cyclin-like_dom"/>
</dbReference>
<feature type="domain" description="Cyclin C-terminal" evidence="7">
    <location>
        <begin position="272"/>
        <end position="388"/>
    </location>
</feature>
<dbReference type="InterPro" id="IPR006671">
    <property type="entry name" value="Cyclin_N"/>
</dbReference>
<comment type="similarity">
    <text evidence="4">Belongs to the cyclin family.</text>
</comment>
<feature type="domain" description="Cyclin-like" evidence="6">
    <location>
        <begin position="177"/>
        <end position="263"/>
    </location>
</feature>
<feature type="domain" description="Cyclin-like" evidence="6">
    <location>
        <begin position="276"/>
        <end position="358"/>
    </location>
</feature>
<feature type="compositionally biased region" description="Pro residues" evidence="5">
    <location>
        <begin position="44"/>
        <end position="72"/>
    </location>
</feature>
<sequence length="395" mass="43945">MSTLSGKKRIRKNPGSAIPARPEGLTSFTGGAKRRAAHLSSPIPVRPKPAPASFPITPSPTKNPPTPPPLPPSVTDIDAITLTVPSSKDTLKIVTIDSDRFGIDDYRGGRGYEERLKLFRRQGDIALPLPSPSLTSTYLQTYGPTYYAHLLATSTPPPSFLNKHPQLTCSMLAILLDWLVELTSEYSLSGRTLHHCYSLLSRFLELTDKPLSRGELQLLGCSCMLVSGKVNEIHPPGGEDFEYICDHTYTKGRICSFELEICSTLKFKLESVTPYDFIQRFISASAGSQTEAYLVEYICELSLLDVEHRGKPCLEAAAAVYLARLVLSRDGWSETLKYYTGYGSKDQEFRDMVKRLHLLHWEAGEKGKASWNKFRTKRWGEVALRVGVNEGELGF</sequence>
<keyword evidence="1" id="KW-0132">Cell division</keyword>
<dbReference type="InterPro" id="IPR004367">
    <property type="entry name" value="Cyclin_C-dom"/>
</dbReference>
<dbReference type="Pfam" id="PF02984">
    <property type="entry name" value="Cyclin_C"/>
    <property type="match status" value="1"/>
</dbReference>
<evidence type="ECO:0000313" key="9">
    <source>
        <dbReference type="Proteomes" id="UP001165160"/>
    </source>
</evidence>
<dbReference type="SMART" id="SM00385">
    <property type="entry name" value="CYCLIN"/>
    <property type="match status" value="2"/>
</dbReference>
<evidence type="ECO:0008006" key="10">
    <source>
        <dbReference type="Google" id="ProtNLM"/>
    </source>
</evidence>
<evidence type="ECO:0000256" key="5">
    <source>
        <dbReference type="SAM" id="MobiDB-lite"/>
    </source>
</evidence>
<evidence type="ECO:0000259" key="6">
    <source>
        <dbReference type="SMART" id="SM00385"/>
    </source>
</evidence>
<evidence type="ECO:0000256" key="2">
    <source>
        <dbReference type="ARBA" id="ARBA00023127"/>
    </source>
</evidence>
<organism evidence="8 9">
    <name type="scientific">Triparma verrucosa</name>
    <dbReference type="NCBI Taxonomy" id="1606542"/>
    <lineage>
        <taxon>Eukaryota</taxon>
        <taxon>Sar</taxon>
        <taxon>Stramenopiles</taxon>
        <taxon>Ochrophyta</taxon>
        <taxon>Bolidophyceae</taxon>
        <taxon>Parmales</taxon>
        <taxon>Triparmaceae</taxon>
        <taxon>Triparma</taxon>
    </lineage>
</organism>
<dbReference type="AlphaFoldDB" id="A0A9W7BIU4"/>
<evidence type="ECO:0000256" key="3">
    <source>
        <dbReference type="ARBA" id="ARBA00023306"/>
    </source>
</evidence>
<proteinExistence type="inferred from homology"/>
<dbReference type="Proteomes" id="UP001165160">
    <property type="component" value="Unassembled WGS sequence"/>
</dbReference>
<feature type="region of interest" description="Disordered" evidence="5">
    <location>
        <begin position="1"/>
        <end position="73"/>
    </location>
</feature>
<evidence type="ECO:0000259" key="7">
    <source>
        <dbReference type="SMART" id="SM01332"/>
    </source>
</evidence>
<name>A0A9W7BIU4_9STRA</name>
<dbReference type="InterPro" id="IPR039361">
    <property type="entry name" value="Cyclin"/>
</dbReference>
<keyword evidence="9" id="KW-1185">Reference proteome</keyword>
<dbReference type="GO" id="GO:0051301">
    <property type="term" value="P:cell division"/>
    <property type="evidence" value="ECO:0007669"/>
    <property type="project" value="UniProtKB-KW"/>
</dbReference>
<protein>
    <recommendedName>
        <fullName evidence="10">Cyclin N-terminal domain-containing protein</fullName>
    </recommendedName>
</protein>